<feature type="domain" description="Quinolinate phosphoribosyl transferase C-terminal" evidence="4">
    <location>
        <begin position="84"/>
        <end position="202"/>
    </location>
</feature>
<dbReference type="GO" id="GO:0034213">
    <property type="term" value="P:quinolinate catabolic process"/>
    <property type="evidence" value="ECO:0007669"/>
    <property type="project" value="TreeGrafter"/>
</dbReference>
<dbReference type="Gene3D" id="3.20.20.70">
    <property type="entry name" value="Aldolase class I"/>
    <property type="match status" value="1"/>
</dbReference>
<evidence type="ECO:0000256" key="3">
    <source>
        <dbReference type="SAM" id="MobiDB-lite"/>
    </source>
</evidence>
<dbReference type="PANTHER" id="PTHR32179">
    <property type="entry name" value="NICOTINATE-NUCLEOTIDE PYROPHOSPHORYLASE [CARBOXYLATING]"/>
    <property type="match status" value="1"/>
</dbReference>
<dbReference type="Pfam" id="PF01729">
    <property type="entry name" value="QRPTase_C"/>
    <property type="match status" value="1"/>
</dbReference>
<dbReference type="Gene3D" id="3.90.1170.20">
    <property type="entry name" value="Quinolinate phosphoribosyl transferase, N-terminal domain"/>
    <property type="match status" value="1"/>
</dbReference>
<dbReference type="GO" id="GO:0005737">
    <property type="term" value="C:cytoplasm"/>
    <property type="evidence" value="ECO:0007669"/>
    <property type="project" value="TreeGrafter"/>
</dbReference>
<gene>
    <name evidence="5" type="primary">orf18</name>
</gene>
<name>A0A1M4NEK2_STRAA</name>
<comment type="similarity">
    <text evidence="1">Belongs to the NadC/ModD family.</text>
</comment>
<dbReference type="InterPro" id="IPR036068">
    <property type="entry name" value="Nicotinate_pribotase-like_C"/>
</dbReference>
<feature type="region of interest" description="Disordered" evidence="3">
    <location>
        <begin position="157"/>
        <end position="180"/>
    </location>
</feature>
<dbReference type="SUPFAM" id="SSF51690">
    <property type="entry name" value="Nicotinate/Quinolinate PRTase C-terminal domain-like"/>
    <property type="match status" value="1"/>
</dbReference>
<dbReference type="AlphaFoldDB" id="A0A1M4NEK2"/>
<protein>
    <submittedName>
        <fullName evidence="5">Pyrophosphorylase</fullName>
    </submittedName>
</protein>
<evidence type="ECO:0000313" key="5">
    <source>
        <dbReference type="EMBL" id="SCO70328.1"/>
    </source>
</evidence>
<evidence type="ECO:0000256" key="1">
    <source>
        <dbReference type="ARBA" id="ARBA00009400"/>
    </source>
</evidence>
<dbReference type="EMBL" id="LT615255">
    <property type="protein sequence ID" value="SCO70328.1"/>
    <property type="molecule type" value="Genomic_DNA"/>
</dbReference>
<dbReference type="InterPro" id="IPR027277">
    <property type="entry name" value="NadC/ModD"/>
</dbReference>
<proteinExistence type="inferred from homology"/>
<organism evidence="5">
    <name type="scientific">Streptomyces argillaceus</name>
    <dbReference type="NCBI Taxonomy" id="41951"/>
    <lineage>
        <taxon>Bacteria</taxon>
        <taxon>Bacillati</taxon>
        <taxon>Actinomycetota</taxon>
        <taxon>Actinomycetes</taxon>
        <taxon>Kitasatosporales</taxon>
        <taxon>Streptomycetaceae</taxon>
        <taxon>Streptomyces</taxon>
    </lineage>
</organism>
<sequence>MTMLDPAMVRRAVEATLTEDAAADGITTRWSVPEEGRATATVFTRKPGVVTGLPVAVEVFTAIDPEVETTPQISDGTRVGTGDVLLKENHLIAAGGISAAVRSARAAAAEGRTVSVEIEVRDLAEAEKALRARGDWTMPDNMPLDGIEAAVRLRDSLPGARETGPERSGTPAPRRLRELAGTGISAASAGALTHSAPALDLSTRLEAG</sequence>
<dbReference type="InterPro" id="IPR002638">
    <property type="entry name" value="Quinolinate_PRibosylTrfase_C"/>
</dbReference>
<keyword evidence="2" id="KW-0808">Transferase</keyword>
<dbReference type="PANTHER" id="PTHR32179:SF3">
    <property type="entry name" value="NICOTINATE-NUCLEOTIDE PYROPHOSPHORYLASE [CARBOXYLATING]"/>
    <property type="match status" value="1"/>
</dbReference>
<dbReference type="InterPro" id="IPR037128">
    <property type="entry name" value="Quinolinate_PRibosylTase_N_sf"/>
</dbReference>
<accession>A0A1M4NEK2</accession>
<evidence type="ECO:0000259" key="4">
    <source>
        <dbReference type="Pfam" id="PF01729"/>
    </source>
</evidence>
<keyword evidence="2" id="KW-0328">Glycosyltransferase</keyword>
<reference evidence="5" key="1">
    <citation type="journal article" date="2017" name="Front. Microbiol.">
        <title>Streptomyces argillaceus involved in the biosynthesis of pyridine and piperidine alkaloids argimycins P.</title>
        <authorList>
            <person name="Ye S."/>
            <person name="Molloy B."/>
            <person name="Brana A.F."/>
            <person name="Zabala D."/>
            <person name="Olano C."/>
            <person name="Cortes J."/>
            <person name="Moris F."/>
            <person name="Salas J.A."/>
            <person name="Mendez C."/>
        </authorList>
    </citation>
    <scope>NUCLEOTIDE SEQUENCE</scope>
    <source>
        <strain evidence="5">ATCC 12956</strain>
    </source>
</reference>
<dbReference type="GO" id="GO:0004514">
    <property type="term" value="F:nicotinate-nucleotide diphosphorylase (carboxylating) activity"/>
    <property type="evidence" value="ECO:0007669"/>
    <property type="project" value="UniProtKB-EC"/>
</dbReference>
<dbReference type="GO" id="GO:0009435">
    <property type="term" value="P:NAD+ biosynthetic process"/>
    <property type="evidence" value="ECO:0007669"/>
    <property type="project" value="InterPro"/>
</dbReference>
<evidence type="ECO:0000256" key="2">
    <source>
        <dbReference type="ARBA" id="ARBA00022676"/>
    </source>
</evidence>
<dbReference type="InterPro" id="IPR013785">
    <property type="entry name" value="Aldolase_TIM"/>
</dbReference>